<name>A0AAV1QGA0_SCOSC</name>
<sequence>ADLIKTLNETKGNFLQGRSDNFYDHIKQAVLRTNLHCRNKSNSDYGAKTYWQKVVNADPLYKAVALYNQAYITINLAKGDYKAEARGLLEQAKKAVDVHISETSNTMIACQMSVTGRQKPHSDTSNNFQSQMEARMNIFKSWKTYIDNAVEKLVELEKDNSKAITEDCSVYMLLEERHFINSNELLALYEHGLGIVFEVKKKPEFCFDALICFFIGALQVLAGVLVCAFSFGTASQIGLGLINEGVSDMINGIQGMITGAFSWVEWAISKSISIGMSLLTAGFSTIKKAVESVVKVTKSLLNGTKTFGSVATDIIKSGKHVFSSVKGTTQSAISSIGKETFGSAMKKMTSSTALKQNFKHAAKYAAQEIGKQAVVTGLNYAVDAGLKATFENILSSAFKDVVTSAVKQNRDLVKAITDFICSQVPEAALQQDNFKIGKSNEEEMNKAIAALTEEVIPDLMMDCTTVHEVIGKLTEVCNVATAVMDKAKGSGIVESAKLCLKVADYSTHFIEILSSVPTKEVIDTIFVRELLRDMEALQQDAVKYNQDGRHNLPDVQRVKDKILCTLADSVSQSFIKACSGYINSFYTKKFKSKLNQATGKAVGNIMGRHETQSFFNDQRQKHNMRAASRKTEKSLTEKEQTDLMNYMEDMSNVDHPATDFDIIALTKSGLLKGKGIRLTVLDELGNKLSDDPYKGTDESAGNITLQLTKRAEELQPPDVSSWIKGKPHAYSGHFDIVQDDGKVVKVNSENQNSLYHAVVQATGSDPIDPKGAAMKLREKVKNEVQENLAAYAPILKLQKGYDETHKNPGKYAITGGTKPDHPELLTKEEYSKSISSIKTDESDIIRIYKLGYVQGYKGLRDARRSDNNNSRTVIADHIPPKDSVRKAWERTRDKPERRERLKNRNPKLYEMIEGIKDDNNGRNLIAMEVLAVDRRCALTMSKNQHAEKSRELIARSLVSGDVERALKQSMILAHPVTSQELLADLGEARRPPHNLMSQEGTRGYYKAGFTNLVTAYSRQGLIDQNQKERMMEWVFFKMIYS</sequence>
<dbReference type="Proteomes" id="UP001314229">
    <property type="component" value="Unassembled WGS sequence"/>
</dbReference>
<reference evidence="3 4" key="1">
    <citation type="submission" date="2024-01" db="EMBL/GenBank/DDBJ databases">
        <authorList>
            <person name="Alioto T."/>
            <person name="Alioto T."/>
            <person name="Gomez Garrido J."/>
        </authorList>
    </citation>
    <scope>NUCLEOTIDE SEQUENCE [LARGE SCALE GENOMIC DNA]</scope>
</reference>
<dbReference type="EMBL" id="CAWUFR010000932">
    <property type="protein sequence ID" value="CAK6981994.1"/>
    <property type="molecule type" value="Genomic_DNA"/>
</dbReference>
<comment type="caution">
    <text evidence="3">The sequence shown here is derived from an EMBL/GenBank/DDBJ whole genome shotgun (WGS) entry which is preliminary data.</text>
</comment>
<organism evidence="3 4">
    <name type="scientific">Scomber scombrus</name>
    <name type="common">Atlantic mackerel</name>
    <name type="synonym">Scomber vernalis</name>
    <dbReference type="NCBI Taxonomy" id="13677"/>
    <lineage>
        <taxon>Eukaryota</taxon>
        <taxon>Metazoa</taxon>
        <taxon>Chordata</taxon>
        <taxon>Craniata</taxon>
        <taxon>Vertebrata</taxon>
        <taxon>Euteleostomi</taxon>
        <taxon>Actinopterygii</taxon>
        <taxon>Neopterygii</taxon>
        <taxon>Teleostei</taxon>
        <taxon>Neoteleostei</taxon>
        <taxon>Acanthomorphata</taxon>
        <taxon>Pelagiaria</taxon>
        <taxon>Scombriformes</taxon>
        <taxon>Scombridae</taxon>
        <taxon>Scomber</taxon>
    </lineage>
</organism>
<evidence type="ECO:0000256" key="2">
    <source>
        <dbReference type="SAM" id="Phobius"/>
    </source>
</evidence>
<proteinExistence type="predicted"/>
<keyword evidence="2" id="KW-0812">Transmembrane</keyword>
<keyword evidence="2" id="KW-1133">Transmembrane helix</keyword>
<evidence type="ECO:0000313" key="4">
    <source>
        <dbReference type="Proteomes" id="UP001314229"/>
    </source>
</evidence>
<feature type="transmembrane region" description="Helical" evidence="2">
    <location>
        <begin position="210"/>
        <end position="231"/>
    </location>
</feature>
<evidence type="ECO:0000256" key="1">
    <source>
        <dbReference type="SAM" id="MobiDB-lite"/>
    </source>
</evidence>
<protein>
    <submittedName>
        <fullName evidence="3">Uncharacterized protein LOC122981724</fullName>
    </submittedName>
</protein>
<feature type="region of interest" description="Disordered" evidence="1">
    <location>
        <begin position="618"/>
        <end position="637"/>
    </location>
</feature>
<keyword evidence="2" id="KW-0472">Membrane</keyword>
<keyword evidence="4" id="KW-1185">Reference proteome</keyword>
<evidence type="ECO:0000313" key="3">
    <source>
        <dbReference type="EMBL" id="CAK6981994.1"/>
    </source>
</evidence>
<accession>A0AAV1QGA0</accession>
<feature type="non-terminal residue" evidence="3">
    <location>
        <position position="1"/>
    </location>
</feature>
<dbReference type="AlphaFoldDB" id="A0AAV1QGA0"/>
<gene>
    <name evidence="3" type="ORF">FSCOSCO3_A005164</name>
</gene>